<reference evidence="1" key="1">
    <citation type="submission" date="2021-02" db="EMBL/GenBank/DDBJ databases">
        <authorList>
            <consortium name="DOE Joint Genome Institute"/>
            <person name="Ahrendt S."/>
            <person name="Looney B.P."/>
            <person name="Miyauchi S."/>
            <person name="Morin E."/>
            <person name="Drula E."/>
            <person name="Courty P.E."/>
            <person name="Chicoki N."/>
            <person name="Fauchery L."/>
            <person name="Kohler A."/>
            <person name="Kuo A."/>
            <person name="Labutti K."/>
            <person name="Pangilinan J."/>
            <person name="Lipzen A."/>
            <person name="Riley R."/>
            <person name="Andreopoulos W."/>
            <person name="He G."/>
            <person name="Johnson J."/>
            <person name="Barry K.W."/>
            <person name="Grigoriev I.V."/>
            <person name="Nagy L."/>
            <person name="Hibbett D."/>
            <person name="Henrissat B."/>
            <person name="Matheny P.B."/>
            <person name="Labbe J."/>
            <person name="Martin F."/>
        </authorList>
    </citation>
    <scope>NUCLEOTIDE SEQUENCE</scope>
    <source>
        <strain evidence="1">FP105234-sp</strain>
    </source>
</reference>
<dbReference type="Proteomes" id="UP000814033">
    <property type="component" value="Unassembled WGS sequence"/>
</dbReference>
<evidence type="ECO:0000313" key="2">
    <source>
        <dbReference type="Proteomes" id="UP000814033"/>
    </source>
</evidence>
<name>A0ACB8RA11_9AGAM</name>
<accession>A0ACB8RA11</accession>
<proteinExistence type="predicted"/>
<comment type="caution">
    <text evidence="1">The sequence shown here is derived from an EMBL/GenBank/DDBJ whole genome shotgun (WGS) entry which is preliminary data.</text>
</comment>
<sequence>MDRPLLPDIDPSLRLSDPRHPYHRVAETLLGHEIPWRDRAHFLEGRGYILRPRLRPGWWPSWVGANKRFTDVEDGIGTTGALRHHLIDATRLSDGKIVYIKRVQTGDLESPIAIKLSSEPLHSDPMNHSVPIVDTFVDSDDSRFYYIVMPFLRPIYSPEFQYVGEFLDFGEQILEGLTFLHENGIAHRDCATPNITLDADAMYYTGFHPVKRGFLPDRSDVAPCHSRLSAGAKYYFVDYGISSEFPVDSDPASRRVVGTLGRDQEPPELSDTISYDPFKAVSNMDFLRPFILAMTNPEPNARSSAPELLEQWRLSPRKFSAMSRHWRLRVRTEPIGVRLFWDGVASVRLVVHFLKWSAGNRYPGA</sequence>
<gene>
    <name evidence="1" type="ORF">FA95DRAFT_1576628</name>
</gene>
<reference evidence="1" key="2">
    <citation type="journal article" date="2022" name="New Phytol.">
        <title>Evolutionary transition to the ectomycorrhizal habit in the genomes of a hyperdiverse lineage of mushroom-forming fungi.</title>
        <authorList>
            <person name="Looney B."/>
            <person name="Miyauchi S."/>
            <person name="Morin E."/>
            <person name="Drula E."/>
            <person name="Courty P.E."/>
            <person name="Kohler A."/>
            <person name="Kuo A."/>
            <person name="LaButti K."/>
            <person name="Pangilinan J."/>
            <person name="Lipzen A."/>
            <person name="Riley R."/>
            <person name="Andreopoulos W."/>
            <person name="He G."/>
            <person name="Johnson J."/>
            <person name="Nolan M."/>
            <person name="Tritt A."/>
            <person name="Barry K.W."/>
            <person name="Grigoriev I.V."/>
            <person name="Nagy L.G."/>
            <person name="Hibbett D."/>
            <person name="Henrissat B."/>
            <person name="Matheny P.B."/>
            <person name="Labbe J."/>
            <person name="Martin F.M."/>
        </authorList>
    </citation>
    <scope>NUCLEOTIDE SEQUENCE</scope>
    <source>
        <strain evidence="1">FP105234-sp</strain>
    </source>
</reference>
<protein>
    <submittedName>
        <fullName evidence="1">Uncharacterized protein</fullName>
    </submittedName>
</protein>
<dbReference type="EMBL" id="MU276154">
    <property type="protein sequence ID" value="KAI0040975.1"/>
    <property type="molecule type" value="Genomic_DNA"/>
</dbReference>
<organism evidence="1 2">
    <name type="scientific">Auriscalpium vulgare</name>
    <dbReference type="NCBI Taxonomy" id="40419"/>
    <lineage>
        <taxon>Eukaryota</taxon>
        <taxon>Fungi</taxon>
        <taxon>Dikarya</taxon>
        <taxon>Basidiomycota</taxon>
        <taxon>Agaricomycotina</taxon>
        <taxon>Agaricomycetes</taxon>
        <taxon>Russulales</taxon>
        <taxon>Auriscalpiaceae</taxon>
        <taxon>Auriscalpium</taxon>
    </lineage>
</organism>
<evidence type="ECO:0000313" key="1">
    <source>
        <dbReference type="EMBL" id="KAI0040975.1"/>
    </source>
</evidence>
<keyword evidence="2" id="KW-1185">Reference proteome</keyword>